<dbReference type="InterPro" id="IPR011650">
    <property type="entry name" value="Peptidase_M20_dimer"/>
</dbReference>
<dbReference type="EMBL" id="JAKZEU010000005">
    <property type="protein sequence ID" value="MCQ0971598.1"/>
    <property type="molecule type" value="Genomic_DNA"/>
</dbReference>
<accession>A0ABT1MW82</accession>
<organism evidence="5 6">
    <name type="scientific">Paracoccus albicereus</name>
    <dbReference type="NCBI Taxonomy" id="2922394"/>
    <lineage>
        <taxon>Bacteria</taxon>
        <taxon>Pseudomonadati</taxon>
        <taxon>Pseudomonadota</taxon>
        <taxon>Alphaproteobacteria</taxon>
        <taxon>Rhodobacterales</taxon>
        <taxon>Paracoccaceae</taxon>
        <taxon>Paracoccus</taxon>
    </lineage>
</organism>
<dbReference type="Proteomes" id="UP001203945">
    <property type="component" value="Unassembled WGS sequence"/>
</dbReference>
<dbReference type="PANTHER" id="PTHR43270:SF12">
    <property type="entry name" value="SUCCINYL-DIAMINOPIMELATE DESUCCINYLASE"/>
    <property type="match status" value="1"/>
</dbReference>
<protein>
    <submittedName>
        <fullName evidence="5">Dipeptidase</fullName>
        <ecNumber evidence="5">3.4.13.-</ecNumber>
    </submittedName>
</protein>
<keyword evidence="5" id="KW-0224">Dipeptidase</keyword>
<evidence type="ECO:0000313" key="6">
    <source>
        <dbReference type="Proteomes" id="UP001203945"/>
    </source>
</evidence>
<comment type="caution">
    <text evidence="5">The sequence shown here is derived from an EMBL/GenBank/DDBJ whole genome shotgun (WGS) entry which is preliminary data.</text>
</comment>
<evidence type="ECO:0000259" key="4">
    <source>
        <dbReference type="Pfam" id="PF07687"/>
    </source>
</evidence>
<dbReference type="GO" id="GO:0016805">
    <property type="term" value="F:dipeptidase activity"/>
    <property type="evidence" value="ECO:0007669"/>
    <property type="project" value="UniProtKB-KW"/>
</dbReference>
<dbReference type="RefSeq" id="WP_255330604.1">
    <property type="nucleotide sequence ID" value="NZ_JAKZEU010000005.1"/>
</dbReference>
<feature type="domain" description="Peptidase M20 dimerisation" evidence="4">
    <location>
        <begin position="203"/>
        <end position="361"/>
    </location>
</feature>
<dbReference type="NCBIfam" id="NF006053">
    <property type="entry name" value="PRK08201.1"/>
    <property type="match status" value="1"/>
</dbReference>
<evidence type="ECO:0000313" key="5">
    <source>
        <dbReference type="EMBL" id="MCQ0971598.1"/>
    </source>
</evidence>
<keyword evidence="6" id="KW-1185">Reference proteome</keyword>
<dbReference type="SUPFAM" id="SSF53187">
    <property type="entry name" value="Zn-dependent exopeptidases"/>
    <property type="match status" value="1"/>
</dbReference>
<dbReference type="Pfam" id="PF01546">
    <property type="entry name" value="Peptidase_M20"/>
    <property type="match status" value="1"/>
</dbReference>
<gene>
    <name evidence="5" type="ORF">MLD63_14340</name>
</gene>
<name>A0ABT1MW82_9RHOB</name>
<dbReference type="Gene3D" id="3.30.70.360">
    <property type="match status" value="1"/>
</dbReference>
<dbReference type="NCBIfam" id="NF006579">
    <property type="entry name" value="PRK09104.1"/>
    <property type="match status" value="1"/>
</dbReference>
<dbReference type="PANTHER" id="PTHR43270">
    <property type="entry name" value="BETA-ALA-HIS DIPEPTIDASE"/>
    <property type="match status" value="1"/>
</dbReference>
<reference evidence="5 6" key="1">
    <citation type="submission" date="2022-03" db="EMBL/GenBank/DDBJ databases">
        <authorList>
            <person name="He Y."/>
        </authorList>
    </citation>
    <scope>NUCLEOTIDE SEQUENCE [LARGE SCALE GENOMIC DNA]</scope>
    <source>
        <strain evidence="5 6">TK19116</strain>
    </source>
</reference>
<sequence>MDNKRDDSAVLDRLDQGLDAALDRLLNFLRIPSISTDPAHKNDVRDAANWLCAELQSLGFEASVRDTAGHPMVVATSPQGEGRPLLFYGHYDVQPVDPLHLWNRPPFEPALEEENGRRLIRGRGASDDKGQLMTFVEACRAWKSVHGSLPANLTLLFEGEEESGSPSLVPFLTENREELSASLALICDTGLYADGRPAITTQLRGLVGEEVVVRAADRDLHSGSFGGLAANPIMILARALSALKDENGRVTLPGFYDGVEDLSDELSRDWQALNFDASEFLSRVGLRTPIGEKGRTPLEMAWNQPTAEINGIAGGYAGDGFKTVLPGEARAKVSFRLTGQQNPEKIRKAFRDHVQSFLPEDCSVEFHEHGGAPASVMDTSDPAFAAAKAALSEEWGREAAYIGAGGSIPIAGDFKRILGMDSMLIGFGRDDDRIHSPNEKYDVESFAKGARSWARILGALR</sequence>
<keyword evidence="3 5" id="KW-0378">Hydrolase</keyword>
<evidence type="ECO:0000256" key="2">
    <source>
        <dbReference type="ARBA" id="ARBA00022723"/>
    </source>
</evidence>
<dbReference type="EC" id="3.4.13.-" evidence="5"/>
<dbReference type="InterPro" id="IPR051458">
    <property type="entry name" value="Cyt/Met_Dipeptidase"/>
</dbReference>
<dbReference type="Pfam" id="PF07687">
    <property type="entry name" value="M20_dimer"/>
    <property type="match status" value="1"/>
</dbReference>
<dbReference type="Gene3D" id="3.40.630.10">
    <property type="entry name" value="Zn peptidases"/>
    <property type="match status" value="1"/>
</dbReference>
<keyword evidence="2" id="KW-0479">Metal-binding</keyword>
<proteinExistence type="predicted"/>
<keyword evidence="1" id="KW-0645">Protease</keyword>
<evidence type="ECO:0000256" key="1">
    <source>
        <dbReference type="ARBA" id="ARBA00022670"/>
    </source>
</evidence>
<dbReference type="InterPro" id="IPR002933">
    <property type="entry name" value="Peptidase_M20"/>
</dbReference>
<evidence type="ECO:0000256" key="3">
    <source>
        <dbReference type="ARBA" id="ARBA00022801"/>
    </source>
</evidence>